<protein>
    <submittedName>
        <fullName evidence="2">Uncharacterized protein</fullName>
    </submittedName>
</protein>
<accession>A0A1R3L4L5</accession>
<sequence>MENGGSKNWQKACFVPTKSDAFVVGFRRWLNKYAGGEVDWRGKFSGALPPSPPREQLMDSAAYKGLNALEVILQVLAIGLIGIVAATKQNVMSVVSIAIICFSASRWLAHFINKTFHYHDYNHAFL</sequence>
<keyword evidence="1" id="KW-1133">Transmembrane helix</keyword>
<organism evidence="2 3">
    <name type="scientific">Corchorus olitorius</name>
    <dbReference type="NCBI Taxonomy" id="93759"/>
    <lineage>
        <taxon>Eukaryota</taxon>
        <taxon>Viridiplantae</taxon>
        <taxon>Streptophyta</taxon>
        <taxon>Embryophyta</taxon>
        <taxon>Tracheophyta</taxon>
        <taxon>Spermatophyta</taxon>
        <taxon>Magnoliopsida</taxon>
        <taxon>eudicotyledons</taxon>
        <taxon>Gunneridae</taxon>
        <taxon>Pentapetalae</taxon>
        <taxon>rosids</taxon>
        <taxon>malvids</taxon>
        <taxon>Malvales</taxon>
        <taxon>Malvaceae</taxon>
        <taxon>Grewioideae</taxon>
        <taxon>Apeibeae</taxon>
        <taxon>Corchorus</taxon>
    </lineage>
</organism>
<evidence type="ECO:0000313" key="2">
    <source>
        <dbReference type="EMBL" id="OMP14282.1"/>
    </source>
</evidence>
<evidence type="ECO:0000256" key="1">
    <source>
        <dbReference type="SAM" id="Phobius"/>
    </source>
</evidence>
<dbReference type="Proteomes" id="UP000187203">
    <property type="component" value="Unassembled WGS sequence"/>
</dbReference>
<name>A0A1R3L4L5_9ROSI</name>
<reference evidence="3" key="1">
    <citation type="submission" date="2013-09" db="EMBL/GenBank/DDBJ databases">
        <title>Corchorus olitorius genome sequencing.</title>
        <authorList>
            <person name="Alam M."/>
            <person name="Haque M.S."/>
            <person name="Islam M.S."/>
            <person name="Emdad E.M."/>
            <person name="Islam M.M."/>
            <person name="Ahmed B."/>
            <person name="Halim A."/>
            <person name="Hossen Q.M.M."/>
            <person name="Hossain M.Z."/>
            <person name="Ahmed R."/>
            <person name="Khan M.M."/>
            <person name="Islam R."/>
            <person name="Rashid M.M."/>
            <person name="Khan S.A."/>
            <person name="Rahman M.S."/>
            <person name="Alam M."/>
            <person name="Yahiya A.S."/>
            <person name="Khan M.S."/>
            <person name="Azam M.S."/>
            <person name="Haque T."/>
            <person name="Lashkar M.Z.H."/>
            <person name="Akhand A.I."/>
            <person name="Morshed G."/>
            <person name="Roy S."/>
            <person name="Uddin K.S."/>
            <person name="Rabeya T."/>
            <person name="Hossain A.S."/>
            <person name="Chowdhury A."/>
            <person name="Snigdha A.R."/>
            <person name="Mortoza M.S."/>
            <person name="Matin S.A."/>
            <person name="Hoque S.M.E."/>
            <person name="Islam M.K."/>
            <person name="Roy D.K."/>
            <person name="Haider R."/>
            <person name="Moosa M.M."/>
            <person name="Elias S.M."/>
            <person name="Hasan A.M."/>
            <person name="Jahan S."/>
            <person name="Shafiuddin M."/>
            <person name="Mahmood N."/>
            <person name="Shommy N.S."/>
        </authorList>
    </citation>
    <scope>NUCLEOTIDE SEQUENCE [LARGE SCALE GENOMIC DNA]</scope>
    <source>
        <strain evidence="3">cv. O-4</strain>
    </source>
</reference>
<keyword evidence="1" id="KW-0812">Transmembrane</keyword>
<keyword evidence="3" id="KW-1185">Reference proteome</keyword>
<proteinExistence type="predicted"/>
<feature type="transmembrane region" description="Helical" evidence="1">
    <location>
        <begin position="66"/>
        <end position="85"/>
    </location>
</feature>
<gene>
    <name evidence="2" type="ORF">COLO4_00097</name>
</gene>
<evidence type="ECO:0000313" key="3">
    <source>
        <dbReference type="Proteomes" id="UP000187203"/>
    </source>
</evidence>
<dbReference type="AlphaFoldDB" id="A0A1R3L4L5"/>
<dbReference type="OrthoDB" id="426882at2759"/>
<dbReference type="STRING" id="93759.A0A1R3L4L5"/>
<dbReference type="EMBL" id="AWUE01000669">
    <property type="protein sequence ID" value="OMP14282.1"/>
    <property type="molecule type" value="Genomic_DNA"/>
</dbReference>
<feature type="transmembrane region" description="Helical" evidence="1">
    <location>
        <begin position="91"/>
        <end position="109"/>
    </location>
</feature>
<keyword evidence="1" id="KW-0472">Membrane</keyword>
<comment type="caution">
    <text evidence="2">The sequence shown here is derived from an EMBL/GenBank/DDBJ whole genome shotgun (WGS) entry which is preliminary data.</text>
</comment>